<feature type="domain" description="Fimbrial-type adhesion" evidence="6">
    <location>
        <begin position="193"/>
        <end position="330"/>
    </location>
</feature>
<evidence type="ECO:0000256" key="3">
    <source>
        <dbReference type="ARBA" id="ARBA00022729"/>
    </source>
</evidence>
<evidence type="ECO:0000256" key="4">
    <source>
        <dbReference type="ARBA" id="ARBA00023263"/>
    </source>
</evidence>
<evidence type="ECO:0000256" key="5">
    <source>
        <dbReference type="SAM" id="SignalP"/>
    </source>
</evidence>
<name>A0ABY0JPQ4_9ENTR</name>
<dbReference type="Pfam" id="PF00419">
    <property type="entry name" value="Fimbrial"/>
    <property type="match status" value="1"/>
</dbReference>
<evidence type="ECO:0000313" key="8">
    <source>
        <dbReference type="Proteomes" id="UP000195338"/>
    </source>
</evidence>
<evidence type="ECO:0000313" key="7">
    <source>
        <dbReference type="EMBL" id="SBW25267.1"/>
    </source>
</evidence>
<dbReference type="InterPro" id="IPR000259">
    <property type="entry name" value="Adhesion_dom_fimbrial"/>
</dbReference>
<dbReference type="InterPro" id="IPR036937">
    <property type="entry name" value="Adhesion_dom_fimbrial_sf"/>
</dbReference>
<dbReference type="RefSeq" id="WP_087051029.1">
    <property type="nucleotide sequence ID" value="NZ_FLUX01000029.1"/>
</dbReference>
<dbReference type="PANTHER" id="PTHR33420">
    <property type="entry name" value="FIMBRIAL SUBUNIT ELFA-RELATED"/>
    <property type="match status" value="1"/>
</dbReference>
<dbReference type="EMBL" id="FLUX01000029">
    <property type="protein sequence ID" value="SBW25267.1"/>
    <property type="molecule type" value="Genomic_DNA"/>
</dbReference>
<organism evidence="7 8">
    <name type="scientific">Citrobacter europaeus</name>
    <dbReference type="NCBI Taxonomy" id="1914243"/>
    <lineage>
        <taxon>Bacteria</taxon>
        <taxon>Pseudomonadati</taxon>
        <taxon>Pseudomonadota</taxon>
        <taxon>Gammaproteobacteria</taxon>
        <taxon>Enterobacterales</taxon>
        <taxon>Enterobacteriaceae</taxon>
        <taxon>Citrobacter</taxon>
    </lineage>
</organism>
<dbReference type="Gene3D" id="2.60.40.1090">
    <property type="entry name" value="Fimbrial-type adhesion domain"/>
    <property type="match status" value="1"/>
</dbReference>
<dbReference type="SUPFAM" id="SSF49401">
    <property type="entry name" value="Bacterial adhesins"/>
    <property type="match status" value="1"/>
</dbReference>
<keyword evidence="3 5" id="KW-0732">Signal</keyword>
<evidence type="ECO:0000256" key="1">
    <source>
        <dbReference type="ARBA" id="ARBA00004561"/>
    </source>
</evidence>
<protein>
    <recommendedName>
        <fullName evidence="6">Fimbrial-type adhesion domain-containing protein</fullName>
    </recommendedName>
</protein>
<sequence>MQRMIKRGCQVVVCGGLLMCYQMASASCSILNGKEPSTAVITLPALVVNADAEPGTVLYSQESLGDAISVSCTSDGEIKTGYTFLTASDERTDNPLSRVYQTNVPGIGVRMAWVKDIQVITPGSLVTPMHTGSSRTEPKSIYAMDSHAEAQFVVTGEVSSGDIDTSQLSADWIYDGVTVARIRVSPTTVIVQSNSCNLVEKNVLAPLSTIVASELANGVSRTVSDDSFKIQLNNCSAGIQVDYQFTTAGSTGVTDGNILNIATGDHAADGVGIQIMDSNDNVLQFDRNYTAVAQTTQDQSVTIPLKARYIKTGNVKAGQVDAVATFAVYYR</sequence>
<dbReference type="PANTHER" id="PTHR33420:SF12">
    <property type="entry name" value="FIMBRIN-LIKE PROTEIN FIMI-RELATED"/>
    <property type="match status" value="1"/>
</dbReference>
<comment type="subcellular location">
    <subcellularLocation>
        <location evidence="1">Fimbrium</location>
    </subcellularLocation>
</comment>
<comment type="similarity">
    <text evidence="2">Belongs to the fimbrial protein family.</text>
</comment>
<keyword evidence="4" id="KW-0281">Fimbrium</keyword>
<comment type="caution">
    <text evidence="7">The sequence shown here is derived from an EMBL/GenBank/DDBJ whole genome shotgun (WGS) entry which is preliminary data.</text>
</comment>
<feature type="signal peptide" evidence="5">
    <location>
        <begin position="1"/>
        <end position="26"/>
    </location>
</feature>
<feature type="chain" id="PRO_5046996273" description="Fimbrial-type adhesion domain-containing protein" evidence="5">
    <location>
        <begin position="27"/>
        <end position="331"/>
    </location>
</feature>
<dbReference type="PROSITE" id="PS51257">
    <property type="entry name" value="PROKAR_LIPOPROTEIN"/>
    <property type="match status" value="1"/>
</dbReference>
<reference evidence="7 8" key="1">
    <citation type="submission" date="2016-04" db="EMBL/GenBank/DDBJ databases">
        <authorList>
            <person name="Mornico D."/>
        </authorList>
    </citation>
    <scope>NUCLEOTIDE SEQUENCE [LARGE SCALE GENOMIC DNA]</scope>
    <source>
        <strain evidence="7 8">A121</strain>
    </source>
</reference>
<evidence type="ECO:0000259" key="6">
    <source>
        <dbReference type="Pfam" id="PF00419"/>
    </source>
</evidence>
<keyword evidence="8" id="KW-1185">Reference proteome</keyword>
<proteinExistence type="inferred from homology"/>
<dbReference type="Gene3D" id="2.60.40.3310">
    <property type="match status" value="1"/>
</dbReference>
<dbReference type="InterPro" id="IPR008966">
    <property type="entry name" value="Adhesion_dom_sf"/>
</dbReference>
<gene>
    <name evidence="7" type="ORF">BN4901_2356</name>
</gene>
<dbReference type="Proteomes" id="UP000195338">
    <property type="component" value="Unassembled WGS sequence"/>
</dbReference>
<evidence type="ECO:0000256" key="2">
    <source>
        <dbReference type="ARBA" id="ARBA00006671"/>
    </source>
</evidence>
<accession>A0ABY0JPQ4</accession>
<dbReference type="InterPro" id="IPR050263">
    <property type="entry name" value="Bact_Fimbrial_Adh_Pro"/>
</dbReference>